<keyword evidence="2" id="KW-0732">Signal</keyword>
<name>A0AAV1I0K6_9CHLO</name>
<evidence type="ECO:0000256" key="1">
    <source>
        <dbReference type="SAM" id="MobiDB-lite"/>
    </source>
</evidence>
<feature type="compositionally biased region" description="Low complexity" evidence="1">
    <location>
        <begin position="113"/>
        <end position="140"/>
    </location>
</feature>
<evidence type="ECO:0000313" key="3">
    <source>
        <dbReference type="EMBL" id="CAK0758255.1"/>
    </source>
</evidence>
<organism evidence="3 4">
    <name type="scientific">Coccomyxa viridis</name>
    <dbReference type="NCBI Taxonomy" id="1274662"/>
    <lineage>
        <taxon>Eukaryota</taxon>
        <taxon>Viridiplantae</taxon>
        <taxon>Chlorophyta</taxon>
        <taxon>core chlorophytes</taxon>
        <taxon>Trebouxiophyceae</taxon>
        <taxon>Trebouxiophyceae incertae sedis</taxon>
        <taxon>Coccomyxaceae</taxon>
        <taxon>Coccomyxa</taxon>
    </lineage>
</organism>
<feature type="chain" id="PRO_5043819027" description="Extracellular protein" evidence="2">
    <location>
        <begin position="23"/>
        <end position="325"/>
    </location>
</feature>
<evidence type="ECO:0000256" key="2">
    <source>
        <dbReference type="SAM" id="SignalP"/>
    </source>
</evidence>
<reference evidence="3 4" key="1">
    <citation type="submission" date="2023-10" db="EMBL/GenBank/DDBJ databases">
        <authorList>
            <person name="Maclean D."/>
            <person name="Macfadyen A."/>
        </authorList>
    </citation>
    <scope>NUCLEOTIDE SEQUENCE [LARGE SCALE GENOMIC DNA]</scope>
</reference>
<evidence type="ECO:0000313" key="4">
    <source>
        <dbReference type="Proteomes" id="UP001314263"/>
    </source>
</evidence>
<dbReference type="Proteomes" id="UP001314263">
    <property type="component" value="Unassembled WGS sequence"/>
</dbReference>
<evidence type="ECO:0008006" key="5">
    <source>
        <dbReference type="Google" id="ProtNLM"/>
    </source>
</evidence>
<dbReference type="AlphaFoldDB" id="A0AAV1I0K6"/>
<keyword evidence="4" id="KW-1185">Reference proteome</keyword>
<sequence length="325" mass="33003">MKTSRCFLPVVLVLLSTRFTVGGRLSTVPGANMMRTTTSMAAQTAKTSLETAVKVEDHNPSLRTRRLAERASPAPIDYSPTWELPTLDPTQMAKDLGSTLAKATNALGSQLLPTPTGQGSAAATGAQNTPQAASASPTTTAGNLELPVATQGTEQWAGVVAKAMTAGGMDHGESLQALQAFKTAVAAKMAKTASTLEKLQKGDVSGFVEEVMKKAVAITPPTFFSSNTNLFQDSVAALNFGFTGIGVSPCAIAVSPVGVGIGATGINIAPQGISIAPTGVNVGPTGASISPTLIAIGPYDTSVSGQGLNIAPALISISPVRTVIN</sequence>
<protein>
    <recommendedName>
        <fullName evidence="5">Extracellular protein</fullName>
    </recommendedName>
</protein>
<proteinExistence type="predicted"/>
<gene>
    <name evidence="3" type="ORF">CVIRNUC_002606</name>
</gene>
<accession>A0AAV1I0K6</accession>
<comment type="caution">
    <text evidence="3">The sequence shown here is derived from an EMBL/GenBank/DDBJ whole genome shotgun (WGS) entry which is preliminary data.</text>
</comment>
<feature type="region of interest" description="Disordered" evidence="1">
    <location>
        <begin position="109"/>
        <end position="140"/>
    </location>
</feature>
<dbReference type="EMBL" id="CAUYUE010000003">
    <property type="protein sequence ID" value="CAK0758255.1"/>
    <property type="molecule type" value="Genomic_DNA"/>
</dbReference>
<feature type="signal peptide" evidence="2">
    <location>
        <begin position="1"/>
        <end position="22"/>
    </location>
</feature>